<evidence type="ECO:0000313" key="1">
    <source>
        <dbReference type="EMBL" id="MFD2480253.1"/>
    </source>
</evidence>
<gene>
    <name evidence="1" type="ORF">ACFSUT_08215</name>
</gene>
<organism evidence="1 2">
    <name type="scientific">Amycolatopsis albidoflavus</name>
    <dbReference type="NCBI Taxonomy" id="102226"/>
    <lineage>
        <taxon>Bacteria</taxon>
        <taxon>Bacillati</taxon>
        <taxon>Actinomycetota</taxon>
        <taxon>Actinomycetes</taxon>
        <taxon>Pseudonocardiales</taxon>
        <taxon>Pseudonocardiaceae</taxon>
        <taxon>Amycolatopsis</taxon>
    </lineage>
</organism>
<reference evidence="2" key="1">
    <citation type="journal article" date="2019" name="Int. J. Syst. Evol. Microbiol.">
        <title>The Global Catalogue of Microorganisms (GCM) 10K type strain sequencing project: providing services to taxonomists for standard genome sequencing and annotation.</title>
        <authorList>
            <consortium name="The Broad Institute Genomics Platform"/>
            <consortium name="The Broad Institute Genome Sequencing Center for Infectious Disease"/>
            <person name="Wu L."/>
            <person name="Ma J."/>
        </authorList>
    </citation>
    <scope>NUCLEOTIDE SEQUENCE [LARGE SCALE GENOMIC DNA]</scope>
    <source>
        <strain evidence="2">CGMCC 4.7638</strain>
    </source>
</reference>
<dbReference type="EMBL" id="JBHUKQ010000008">
    <property type="protein sequence ID" value="MFD2480253.1"/>
    <property type="molecule type" value="Genomic_DNA"/>
</dbReference>
<keyword evidence="2" id="KW-1185">Reference proteome</keyword>
<protein>
    <submittedName>
        <fullName evidence="1">Uncharacterized protein</fullName>
    </submittedName>
</protein>
<dbReference type="RefSeq" id="WP_344287468.1">
    <property type="nucleotide sequence ID" value="NZ_BAAAHV010000028.1"/>
</dbReference>
<proteinExistence type="predicted"/>
<dbReference type="Proteomes" id="UP001597542">
    <property type="component" value="Unassembled WGS sequence"/>
</dbReference>
<name>A0ABW5HTV4_9PSEU</name>
<evidence type="ECO:0000313" key="2">
    <source>
        <dbReference type="Proteomes" id="UP001597542"/>
    </source>
</evidence>
<accession>A0ABW5HTV4</accession>
<comment type="caution">
    <text evidence="1">The sequence shown here is derived from an EMBL/GenBank/DDBJ whole genome shotgun (WGS) entry which is preliminary data.</text>
</comment>
<sequence>MSALRLRRCFAAALLPDAAAAIAELRLFGLRTVILAGDNTADVASLDVMIAESCLSTKLRYWLA</sequence>